<feature type="signal peptide" evidence="1">
    <location>
        <begin position="1"/>
        <end position="33"/>
    </location>
</feature>
<dbReference type="Proteomes" id="UP000246352">
    <property type="component" value="Unassembled WGS sequence"/>
</dbReference>
<keyword evidence="3" id="KW-1185">Reference proteome</keyword>
<dbReference type="AlphaFoldDB" id="A0A317PHM3"/>
<keyword evidence="1" id="KW-0732">Signal</keyword>
<feature type="chain" id="PRO_5016418154" evidence="1">
    <location>
        <begin position="34"/>
        <end position="344"/>
    </location>
</feature>
<proteinExistence type="predicted"/>
<gene>
    <name evidence="2" type="ORF">DFR52_104374</name>
</gene>
<comment type="caution">
    <text evidence="2">The sequence shown here is derived from an EMBL/GenBank/DDBJ whole genome shotgun (WGS) entry which is preliminary data.</text>
</comment>
<evidence type="ECO:0000313" key="3">
    <source>
        <dbReference type="Proteomes" id="UP000246352"/>
    </source>
</evidence>
<evidence type="ECO:0000256" key="1">
    <source>
        <dbReference type="SAM" id="SignalP"/>
    </source>
</evidence>
<dbReference type="OrthoDB" id="8111740at2"/>
<accession>A0A317PHM3</accession>
<reference evidence="2 3" key="1">
    <citation type="submission" date="2018-05" db="EMBL/GenBank/DDBJ databases">
        <title>Genomic Encyclopedia of Type Strains, Phase IV (KMG-IV): sequencing the most valuable type-strain genomes for metagenomic binning, comparative biology and taxonomic classification.</title>
        <authorList>
            <person name="Goeker M."/>
        </authorList>
    </citation>
    <scope>NUCLEOTIDE SEQUENCE [LARGE SCALE GENOMIC DNA]</scope>
    <source>
        <strain evidence="2 3">DSM 16791</strain>
    </source>
</reference>
<name>A0A317PHM3_9HYPH</name>
<dbReference type="RefSeq" id="WP_110033232.1">
    <property type="nucleotide sequence ID" value="NZ_QGTR01000004.1"/>
</dbReference>
<protein>
    <submittedName>
        <fullName evidence="2">Uncharacterized protein</fullName>
    </submittedName>
</protein>
<organism evidence="2 3">
    <name type="scientific">Hoeflea marina</name>
    <dbReference type="NCBI Taxonomy" id="274592"/>
    <lineage>
        <taxon>Bacteria</taxon>
        <taxon>Pseudomonadati</taxon>
        <taxon>Pseudomonadota</taxon>
        <taxon>Alphaproteobacteria</taxon>
        <taxon>Hyphomicrobiales</taxon>
        <taxon>Rhizobiaceae</taxon>
        <taxon>Hoeflea</taxon>
    </lineage>
</organism>
<evidence type="ECO:0000313" key="2">
    <source>
        <dbReference type="EMBL" id="PWV99082.1"/>
    </source>
</evidence>
<sequence length="344" mass="37720">MSPSILTLARAANAAAGTLMLAVACLAASPAAADNPIHTNEAYIDEIRAAAGFDVAKIDEAFAYVFDQLPGEVTVYPTENYYYFKFIHGGVPYAGNFRLDVADRDTGVIHFAYFSENNGFDQQPVSGHLAYSAELGVGVKKTGDLDYAVTARGRTVVFHLNDLRGVRPAQGMMAAGEEFIGPVFDESGVPMLLMWNADLEMFVYVLDETSPAETYVESQVSSQIRLGLRTGFAWYRDRYLDRWILVGVAAAQTELNTYFDGPFDQLPDNFIEGEKLRAAFLALSPEVEGQIDRWGNSADLTGRMLADPYVLYSEESELSQFDQCAAAATDPASYYPCFAVGQTR</sequence>
<dbReference type="EMBL" id="QGTR01000004">
    <property type="protein sequence ID" value="PWV99082.1"/>
    <property type="molecule type" value="Genomic_DNA"/>
</dbReference>